<evidence type="ECO:0000313" key="3">
    <source>
        <dbReference type="Proteomes" id="UP001592528"/>
    </source>
</evidence>
<accession>A0ABV6UTA9</accession>
<dbReference type="EMBL" id="JBHEZZ010000015">
    <property type="protein sequence ID" value="MFC1404616.1"/>
    <property type="molecule type" value="Genomic_DNA"/>
</dbReference>
<proteinExistence type="predicted"/>
<name>A0ABV6UTA9_9ACTN</name>
<feature type="compositionally biased region" description="Basic and acidic residues" evidence="1">
    <location>
        <begin position="61"/>
        <end position="80"/>
    </location>
</feature>
<organism evidence="2 3">
    <name type="scientific">Streptacidiphilus cavernicola</name>
    <dbReference type="NCBI Taxonomy" id="3342716"/>
    <lineage>
        <taxon>Bacteria</taxon>
        <taxon>Bacillati</taxon>
        <taxon>Actinomycetota</taxon>
        <taxon>Actinomycetes</taxon>
        <taxon>Kitasatosporales</taxon>
        <taxon>Streptomycetaceae</taxon>
        <taxon>Streptacidiphilus</taxon>
    </lineage>
</organism>
<dbReference type="RefSeq" id="WP_084714129.1">
    <property type="nucleotide sequence ID" value="NZ_JBHEZZ010000015.1"/>
</dbReference>
<feature type="region of interest" description="Disordered" evidence="1">
    <location>
        <begin position="18"/>
        <end position="89"/>
    </location>
</feature>
<reference evidence="2 3" key="1">
    <citation type="submission" date="2024-09" db="EMBL/GenBank/DDBJ databases">
        <authorList>
            <person name="Lee S.D."/>
        </authorList>
    </citation>
    <scope>NUCLEOTIDE SEQUENCE [LARGE SCALE GENOMIC DNA]</scope>
    <source>
        <strain evidence="2 3">N1-5</strain>
    </source>
</reference>
<protein>
    <submittedName>
        <fullName evidence="2">Uncharacterized protein</fullName>
    </submittedName>
</protein>
<evidence type="ECO:0000256" key="1">
    <source>
        <dbReference type="SAM" id="MobiDB-lite"/>
    </source>
</evidence>
<sequence length="89" mass="9766">MKGSTYRRCYCRDIRAGNPFGKACLKPASRKHGSHSIREELPNRPGRSPGGHRCTSSIASDHSRRSSEAAEPHPDVHPGPDNRSSARAF</sequence>
<keyword evidence="3" id="KW-1185">Reference proteome</keyword>
<comment type="caution">
    <text evidence="2">The sequence shown here is derived from an EMBL/GenBank/DDBJ whole genome shotgun (WGS) entry which is preliminary data.</text>
</comment>
<evidence type="ECO:0000313" key="2">
    <source>
        <dbReference type="EMBL" id="MFC1404616.1"/>
    </source>
</evidence>
<gene>
    <name evidence="2" type="ORF">ACEZDJ_25310</name>
</gene>
<dbReference type="Proteomes" id="UP001592528">
    <property type="component" value="Unassembled WGS sequence"/>
</dbReference>